<evidence type="ECO:0000313" key="2">
    <source>
        <dbReference type="EMBL" id="RHN79067.1"/>
    </source>
</evidence>
<evidence type="ECO:0000313" key="1">
    <source>
        <dbReference type="EMBL" id="RHN53108.1"/>
    </source>
</evidence>
<accession>A0A396HKH0</accession>
<comment type="caution">
    <text evidence="1">The sequence shown here is derived from an EMBL/GenBank/DDBJ whole genome shotgun (WGS) entry which is preliminary data.</text>
</comment>
<gene>
    <name evidence="2" type="ORF">MtrunA17_Chr1g0172871</name>
    <name evidence="1" type="ORF">MtrunA17_Chr6g0487891</name>
</gene>
<dbReference type="Gramene" id="rna2763">
    <property type="protein sequence ID" value="RHN79067.1"/>
    <property type="gene ID" value="gene2763"/>
</dbReference>
<reference evidence="3" key="1">
    <citation type="journal article" date="2018" name="Nat. Plants">
        <title>Whole-genome landscape of Medicago truncatula symbiotic genes.</title>
        <authorList>
            <person name="Pecrix Y."/>
            <person name="Staton S.E."/>
            <person name="Sallet E."/>
            <person name="Lelandais-Briere C."/>
            <person name="Moreau S."/>
            <person name="Carrere S."/>
            <person name="Blein T."/>
            <person name="Jardinaud M.F."/>
            <person name="Latrasse D."/>
            <person name="Zouine M."/>
            <person name="Zahm M."/>
            <person name="Kreplak J."/>
            <person name="Mayjonade B."/>
            <person name="Satge C."/>
            <person name="Perez M."/>
            <person name="Cauet S."/>
            <person name="Marande W."/>
            <person name="Chantry-Darmon C."/>
            <person name="Lopez-Roques C."/>
            <person name="Bouchez O."/>
            <person name="Berard A."/>
            <person name="Debelle F."/>
            <person name="Munos S."/>
            <person name="Bendahmane A."/>
            <person name="Berges H."/>
            <person name="Niebel A."/>
            <person name="Buitink J."/>
            <person name="Frugier F."/>
            <person name="Benhamed M."/>
            <person name="Crespi M."/>
            <person name="Gouzy J."/>
            <person name="Gamas P."/>
        </authorList>
    </citation>
    <scope>NUCLEOTIDE SEQUENCE [LARGE SCALE GENOMIC DNA]</scope>
    <source>
        <strain evidence="3">cv. Jemalong A17</strain>
    </source>
</reference>
<proteinExistence type="predicted"/>
<dbReference type="EMBL" id="PSQE01000001">
    <property type="protein sequence ID" value="RHN79067.1"/>
    <property type="molecule type" value="Genomic_DNA"/>
</dbReference>
<dbReference type="EMBL" id="PSQE01000006">
    <property type="protein sequence ID" value="RHN53108.1"/>
    <property type="molecule type" value="Genomic_DNA"/>
</dbReference>
<evidence type="ECO:0000313" key="3">
    <source>
        <dbReference type="Proteomes" id="UP000265566"/>
    </source>
</evidence>
<sequence>MWEQIGHIQAKNHDTFSKIFCTLFLDQNTHYLQNKKEMKIHIHNQQNIHVISNIFTMKLHTNHPHHMPTFYEKIYHKNTQT</sequence>
<dbReference type="Proteomes" id="UP000265566">
    <property type="component" value="Chromosome 6"/>
</dbReference>
<organism evidence="1 3">
    <name type="scientific">Medicago truncatula</name>
    <name type="common">Barrel medic</name>
    <name type="synonym">Medicago tribuloides</name>
    <dbReference type="NCBI Taxonomy" id="3880"/>
    <lineage>
        <taxon>Eukaryota</taxon>
        <taxon>Viridiplantae</taxon>
        <taxon>Streptophyta</taxon>
        <taxon>Embryophyta</taxon>
        <taxon>Tracheophyta</taxon>
        <taxon>Spermatophyta</taxon>
        <taxon>Magnoliopsida</taxon>
        <taxon>eudicotyledons</taxon>
        <taxon>Gunneridae</taxon>
        <taxon>Pentapetalae</taxon>
        <taxon>rosids</taxon>
        <taxon>fabids</taxon>
        <taxon>Fabales</taxon>
        <taxon>Fabaceae</taxon>
        <taxon>Papilionoideae</taxon>
        <taxon>50 kb inversion clade</taxon>
        <taxon>NPAAA clade</taxon>
        <taxon>Hologalegina</taxon>
        <taxon>IRL clade</taxon>
        <taxon>Trifolieae</taxon>
        <taxon>Medicago</taxon>
    </lineage>
</organism>
<name>A0A396HKH0_MEDTR</name>
<dbReference type="Gramene" id="rna37873">
    <property type="protein sequence ID" value="RHN53108.1"/>
    <property type="gene ID" value="gene37873"/>
</dbReference>
<dbReference type="Proteomes" id="UP000265566">
    <property type="component" value="Chromosome 1"/>
</dbReference>
<dbReference type="AlphaFoldDB" id="A0A396HKH0"/>
<reference evidence="1" key="2">
    <citation type="journal article" date="2018" name="Nat. Plants">
        <title>Whole-genome landscape of Medicago truncatula symbiotic genes.</title>
        <authorList>
            <person name="Pecrix Y."/>
            <person name="Gamas P."/>
            <person name="Carrere S."/>
        </authorList>
    </citation>
    <scope>NUCLEOTIDE SEQUENCE</scope>
    <source>
        <tissue evidence="1">Leaves</tissue>
    </source>
</reference>
<protein>
    <submittedName>
        <fullName evidence="1">Uncharacterized protein</fullName>
    </submittedName>
</protein>